<dbReference type="GO" id="GO:0003951">
    <property type="term" value="F:NAD+ kinase activity"/>
    <property type="evidence" value="ECO:0007669"/>
    <property type="project" value="UniProtKB-UniRule"/>
</dbReference>
<dbReference type="OrthoDB" id="77798at2157"/>
<dbReference type="Pfam" id="PF01513">
    <property type="entry name" value="NAD_kinase"/>
    <property type="match status" value="1"/>
</dbReference>
<dbReference type="HAMAP" id="MF_00361">
    <property type="entry name" value="NAD_kinase"/>
    <property type="match status" value="1"/>
</dbReference>
<gene>
    <name evidence="8" type="primary">nadK</name>
    <name evidence="9" type="ordered locus">Ferp_0897</name>
</gene>
<dbReference type="PaxDb" id="589924-Ferp_0897"/>
<dbReference type="GO" id="GO:0005737">
    <property type="term" value="C:cytoplasm"/>
    <property type="evidence" value="ECO:0007669"/>
    <property type="project" value="UniProtKB-SubCell"/>
</dbReference>
<dbReference type="SUPFAM" id="SSF111331">
    <property type="entry name" value="NAD kinase/diacylglycerol kinase-like"/>
    <property type="match status" value="1"/>
</dbReference>
<comment type="caution">
    <text evidence="8">Lacks conserved residue(s) required for the propagation of feature annotation.</text>
</comment>
<dbReference type="EC" id="2.7.1.23" evidence="8"/>
<dbReference type="GO" id="GO:0006741">
    <property type="term" value="P:NADP+ biosynthetic process"/>
    <property type="evidence" value="ECO:0007669"/>
    <property type="project" value="UniProtKB-UniRule"/>
</dbReference>
<evidence type="ECO:0000256" key="6">
    <source>
        <dbReference type="ARBA" id="ARBA00022857"/>
    </source>
</evidence>
<keyword evidence="3 8" id="KW-0547">Nucleotide-binding</keyword>
<dbReference type="PANTHER" id="PTHR20275:SF43">
    <property type="entry name" value="BIFUNCTIONAL NADP PHOSPHATASE_NAD KINASE"/>
    <property type="match status" value="1"/>
</dbReference>
<feature type="binding site" evidence="8">
    <location>
        <position position="155"/>
    </location>
    <ligand>
        <name>NAD(+)</name>
        <dbReference type="ChEBI" id="CHEBI:57540"/>
    </ligand>
</feature>
<dbReference type="Gene3D" id="3.40.50.10330">
    <property type="entry name" value="Probable inorganic polyphosphate/atp-NAD kinase, domain 1"/>
    <property type="match status" value="1"/>
</dbReference>
<name>D3RX52_FERPA</name>
<sequence length="255" mass="28532">MRVALVYKKESESVAERVRKFLERVSDVAVFSSPTTELEDFDVLVIVGGDGTVLRTVQEIKNVPPTFVVNTGRVGIFSHANAEDFEDKLEEALKSMEYESFMRLEAKVKGSILRALNEISVLTHTPSRLLKFEISVDGELIEEMRSDGMIFSTPLGSTAYNLSSGGPIVDPKLEAIVITPVSPFRLGWRPWVVSGERTILTRVELREAVVVADGQKSVVIEPGEVVEVKKSKYPVNFFKVEKRLEKMSKKVRELT</sequence>
<keyword evidence="6 8" id="KW-0521">NADP</keyword>
<feature type="binding site" evidence="8">
    <location>
        <position position="145"/>
    </location>
    <ligand>
        <name>NAD(+)</name>
        <dbReference type="ChEBI" id="CHEBI:57540"/>
    </ligand>
</feature>
<dbReference type="GO" id="GO:0005524">
    <property type="term" value="F:ATP binding"/>
    <property type="evidence" value="ECO:0007669"/>
    <property type="project" value="UniProtKB-KW"/>
</dbReference>
<dbReference type="GO" id="GO:0046872">
    <property type="term" value="F:metal ion binding"/>
    <property type="evidence" value="ECO:0007669"/>
    <property type="project" value="UniProtKB-UniRule"/>
</dbReference>
<dbReference type="Pfam" id="PF20143">
    <property type="entry name" value="NAD_kinase_C"/>
    <property type="match status" value="1"/>
</dbReference>
<dbReference type="Proteomes" id="UP000002613">
    <property type="component" value="Chromosome"/>
</dbReference>
<evidence type="ECO:0000256" key="3">
    <source>
        <dbReference type="ARBA" id="ARBA00022741"/>
    </source>
</evidence>
<reference evidence="10" key="1">
    <citation type="submission" date="2010-02" db="EMBL/GenBank/DDBJ databases">
        <title>Complete sequence of Ferroglobus placidus DSM 10642.</title>
        <authorList>
            <consortium name="US DOE Joint Genome Institute"/>
            <person name="Lucas S."/>
            <person name="Copeland A."/>
            <person name="Lapidus A."/>
            <person name="Cheng J.-F."/>
            <person name="Bruce D."/>
            <person name="Goodwin L."/>
            <person name="Pitluck S."/>
            <person name="Saunders E."/>
            <person name="Brettin T."/>
            <person name="Detter J.C."/>
            <person name="Han C."/>
            <person name="Tapia R."/>
            <person name="Larimer F."/>
            <person name="Land M."/>
            <person name="Hauser L."/>
            <person name="Kyrpides N."/>
            <person name="Ivanova N."/>
            <person name="Holmes D."/>
            <person name="Lovley D."/>
            <person name="Kyrpides N."/>
            <person name="Anderson I.J."/>
            <person name="Woyke T."/>
        </authorList>
    </citation>
    <scope>NUCLEOTIDE SEQUENCE [LARGE SCALE GENOMIC DNA]</scope>
    <source>
        <strain evidence="10">DSM 10642 / AEDII12DO</strain>
    </source>
</reference>
<dbReference type="AlphaFoldDB" id="D3RX52"/>
<keyword evidence="7 8" id="KW-0520">NAD</keyword>
<comment type="function">
    <text evidence="8">Involved in the regulation of the intracellular balance of NAD and NADP, and is a key enzyme in the biosynthesis of NADP. Catalyzes specifically the phosphorylation on 2'-hydroxyl of the adenosine moiety of NAD to yield NADP.</text>
</comment>
<feature type="binding site" evidence="8">
    <location>
        <position position="55"/>
    </location>
    <ligand>
        <name>NAD(+)</name>
        <dbReference type="ChEBI" id="CHEBI:57540"/>
    </ligand>
</feature>
<comment type="similarity">
    <text evidence="8">Belongs to the NAD kinase family.</text>
</comment>
<keyword evidence="1 8" id="KW-0963">Cytoplasm</keyword>
<proteinExistence type="inferred from homology"/>
<dbReference type="GeneID" id="8778404"/>
<dbReference type="PANTHER" id="PTHR20275">
    <property type="entry name" value="NAD KINASE"/>
    <property type="match status" value="1"/>
</dbReference>
<dbReference type="GO" id="GO:0019674">
    <property type="term" value="P:NAD+ metabolic process"/>
    <property type="evidence" value="ECO:0007669"/>
    <property type="project" value="InterPro"/>
</dbReference>
<feature type="active site" description="Proton acceptor" evidence="8">
    <location>
        <position position="50"/>
    </location>
</feature>
<evidence type="ECO:0000256" key="2">
    <source>
        <dbReference type="ARBA" id="ARBA00022679"/>
    </source>
</evidence>
<dbReference type="KEGG" id="fpl:Ferp_0897"/>
<evidence type="ECO:0000256" key="7">
    <source>
        <dbReference type="ARBA" id="ARBA00023027"/>
    </source>
</evidence>
<keyword evidence="2 8" id="KW-0808">Transferase</keyword>
<reference evidence="9 10" key="2">
    <citation type="journal article" date="2011" name="Stand. Genomic Sci.">
        <title>Complete genome sequence of Ferroglobus placidus AEDII12DO.</title>
        <authorList>
            <person name="Anderson I."/>
            <person name="Risso C."/>
            <person name="Holmes D."/>
            <person name="Lucas S."/>
            <person name="Copeland A."/>
            <person name="Lapidus A."/>
            <person name="Cheng J.F."/>
            <person name="Bruce D."/>
            <person name="Goodwin L."/>
            <person name="Pitluck S."/>
            <person name="Saunders E."/>
            <person name="Brettin T."/>
            <person name="Detter J.C."/>
            <person name="Han C."/>
            <person name="Tapia R."/>
            <person name="Larimer F."/>
            <person name="Land M."/>
            <person name="Hauser L."/>
            <person name="Woyke T."/>
            <person name="Lovley D."/>
            <person name="Kyrpides N."/>
            <person name="Ivanova N."/>
        </authorList>
    </citation>
    <scope>NUCLEOTIDE SEQUENCE [LARGE SCALE GENOMIC DNA]</scope>
    <source>
        <strain evidence="10">DSM 10642 / AEDII12DO</strain>
    </source>
</reference>
<comment type="subcellular location">
    <subcellularLocation>
        <location evidence="8">Cytoplasm</location>
    </subcellularLocation>
</comment>
<comment type="catalytic activity">
    <reaction evidence="8">
        <text>NAD(+) + ATP = ADP + NADP(+) + H(+)</text>
        <dbReference type="Rhea" id="RHEA:18629"/>
        <dbReference type="ChEBI" id="CHEBI:15378"/>
        <dbReference type="ChEBI" id="CHEBI:30616"/>
        <dbReference type="ChEBI" id="CHEBI:57540"/>
        <dbReference type="ChEBI" id="CHEBI:58349"/>
        <dbReference type="ChEBI" id="CHEBI:456216"/>
        <dbReference type="EC" id="2.7.1.23"/>
    </reaction>
</comment>
<feature type="binding site" evidence="8">
    <location>
        <begin position="158"/>
        <end position="163"/>
    </location>
    <ligand>
        <name>NAD(+)</name>
        <dbReference type="ChEBI" id="CHEBI:57540"/>
    </ligand>
</feature>
<dbReference type="InterPro" id="IPR017438">
    <property type="entry name" value="ATP-NAD_kinase_N"/>
</dbReference>
<dbReference type="HOGENOM" id="CLU_008831_0_2_2"/>
<comment type="cofactor">
    <cofactor evidence="8">
        <name>a divalent metal cation</name>
        <dbReference type="ChEBI" id="CHEBI:60240"/>
    </cofactor>
</comment>
<evidence type="ECO:0000256" key="1">
    <source>
        <dbReference type="ARBA" id="ARBA00022490"/>
    </source>
</evidence>
<keyword evidence="4 8" id="KW-0418">Kinase</keyword>
<accession>D3RX52</accession>
<feature type="binding site" evidence="8">
    <location>
        <position position="215"/>
    </location>
    <ligand>
        <name>NAD(+)</name>
        <dbReference type="ChEBI" id="CHEBI:57540"/>
    </ligand>
</feature>
<keyword evidence="5 8" id="KW-0067">ATP-binding</keyword>
<evidence type="ECO:0000256" key="8">
    <source>
        <dbReference type="HAMAP-Rule" id="MF_00361"/>
    </source>
</evidence>
<feature type="binding site" evidence="8">
    <location>
        <position position="128"/>
    </location>
    <ligand>
        <name>NAD(+)</name>
        <dbReference type="ChEBI" id="CHEBI:57540"/>
    </ligand>
</feature>
<evidence type="ECO:0000313" key="9">
    <source>
        <dbReference type="EMBL" id="ADC65065.1"/>
    </source>
</evidence>
<dbReference type="eggNOG" id="arCOG01348">
    <property type="taxonomic scope" value="Archaea"/>
</dbReference>
<keyword evidence="10" id="KW-1185">Reference proteome</keyword>
<dbReference type="InterPro" id="IPR002504">
    <property type="entry name" value="NADK"/>
</dbReference>
<protein>
    <recommendedName>
        <fullName evidence="8">NAD kinase</fullName>
        <ecNumber evidence="8">2.7.1.23</ecNumber>
    </recommendedName>
    <alternativeName>
        <fullName evidence="8">ATP-dependent NAD kinase</fullName>
    </alternativeName>
</protein>
<dbReference type="Gene3D" id="2.60.200.30">
    <property type="entry name" value="Probable inorganic polyphosphate/atp-NAD kinase, domain 2"/>
    <property type="match status" value="1"/>
</dbReference>
<organism evidence="9 10">
    <name type="scientific">Ferroglobus placidus (strain DSM 10642 / AEDII12DO)</name>
    <dbReference type="NCBI Taxonomy" id="589924"/>
    <lineage>
        <taxon>Archaea</taxon>
        <taxon>Methanobacteriati</taxon>
        <taxon>Methanobacteriota</taxon>
        <taxon>Archaeoglobi</taxon>
        <taxon>Archaeoglobales</taxon>
        <taxon>Archaeoglobaceae</taxon>
        <taxon>Ferroglobus</taxon>
    </lineage>
</organism>
<dbReference type="InterPro" id="IPR017437">
    <property type="entry name" value="ATP-NAD_kinase_PpnK-typ_C"/>
</dbReference>
<evidence type="ECO:0000256" key="4">
    <source>
        <dbReference type="ARBA" id="ARBA00022777"/>
    </source>
</evidence>
<dbReference type="InterPro" id="IPR016064">
    <property type="entry name" value="NAD/diacylglycerol_kinase_sf"/>
</dbReference>
<feature type="binding site" evidence="8">
    <location>
        <begin position="117"/>
        <end position="118"/>
    </location>
    <ligand>
        <name>NAD(+)</name>
        <dbReference type="ChEBI" id="CHEBI:57540"/>
    </ligand>
</feature>
<dbReference type="EMBL" id="CP001899">
    <property type="protein sequence ID" value="ADC65065.1"/>
    <property type="molecule type" value="Genomic_DNA"/>
</dbReference>
<feature type="binding site" evidence="8">
    <location>
        <begin position="50"/>
        <end position="51"/>
    </location>
    <ligand>
        <name>NAD(+)</name>
        <dbReference type="ChEBI" id="CHEBI:57540"/>
    </ligand>
</feature>
<evidence type="ECO:0000256" key="5">
    <source>
        <dbReference type="ARBA" id="ARBA00022840"/>
    </source>
</evidence>
<dbReference type="RefSeq" id="WP_012965408.1">
    <property type="nucleotide sequence ID" value="NC_013849.1"/>
</dbReference>
<feature type="binding site" evidence="8">
    <location>
        <position position="147"/>
    </location>
    <ligand>
        <name>NAD(+)</name>
        <dbReference type="ChEBI" id="CHEBI:57540"/>
    </ligand>
</feature>
<evidence type="ECO:0000313" key="10">
    <source>
        <dbReference type="Proteomes" id="UP000002613"/>
    </source>
</evidence>
<dbReference type="STRING" id="589924.Ferp_0897"/>